<dbReference type="AlphaFoldDB" id="A0A2M7G3N2"/>
<evidence type="ECO:0000313" key="2">
    <source>
        <dbReference type="EMBL" id="PIW16488.1"/>
    </source>
</evidence>
<feature type="domain" description="GSCFA" evidence="1">
    <location>
        <begin position="44"/>
        <end position="311"/>
    </location>
</feature>
<dbReference type="InterPro" id="IPR014982">
    <property type="entry name" value="GSCFA"/>
</dbReference>
<evidence type="ECO:0000313" key="3">
    <source>
        <dbReference type="Proteomes" id="UP000231019"/>
    </source>
</evidence>
<accession>A0A2M7G3N2</accession>
<gene>
    <name evidence="2" type="ORF">COW36_12015</name>
</gene>
<evidence type="ECO:0000259" key="1">
    <source>
        <dbReference type="Pfam" id="PF08885"/>
    </source>
</evidence>
<protein>
    <recommendedName>
        <fullName evidence="1">GSCFA domain-containing protein</fullName>
    </recommendedName>
</protein>
<organism evidence="2 3">
    <name type="scientific">bacterium (Candidatus Blackallbacteria) CG17_big_fil_post_rev_8_21_14_2_50_48_46</name>
    <dbReference type="NCBI Taxonomy" id="2014261"/>
    <lineage>
        <taxon>Bacteria</taxon>
        <taxon>Candidatus Blackallbacteria</taxon>
    </lineage>
</organism>
<name>A0A2M7G3N2_9BACT</name>
<sequence>MAAEAFPYDQALPAQIWPRADAQAMPDWPGAGPVFTPFITAQTRIVSAGSCFAHSIAAYLQQKGFAYLVTETGPPWLRPEQAQKFQYGVYSARYGPVYGPLQFWQLVQRAWGQFSPQDDCWAAGQGWVDPFRPRIQPGGFVSPEAMRLDREHHLAAVREAFAQADLLILTLGLTECWRSCLDGAVYPQCPGKQWGVFDSERYVFHNLSLAEIEACLSASVAFLAEINPKLRWILTLSPVPLAVTAEPKHVLEATGYSKALLRVAIENLCREFAQVDYFPAYELVMHDRQAAFAPDGRQVLPETVAAIMQRFENRFVREFPALGEQVEPPGFAVEPCDEELLLDLLEQDFGA</sequence>
<comment type="caution">
    <text evidence="2">The sequence shown here is derived from an EMBL/GenBank/DDBJ whole genome shotgun (WGS) entry which is preliminary data.</text>
</comment>
<dbReference type="Proteomes" id="UP000231019">
    <property type="component" value="Unassembled WGS sequence"/>
</dbReference>
<proteinExistence type="predicted"/>
<dbReference type="Pfam" id="PF08885">
    <property type="entry name" value="GSCFA"/>
    <property type="match status" value="1"/>
</dbReference>
<reference evidence="2 3" key="1">
    <citation type="submission" date="2017-09" db="EMBL/GenBank/DDBJ databases">
        <title>Depth-based differentiation of microbial function through sediment-hosted aquifers and enrichment of novel symbionts in the deep terrestrial subsurface.</title>
        <authorList>
            <person name="Probst A.J."/>
            <person name="Ladd B."/>
            <person name="Jarett J.K."/>
            <person name="Geller-Mcgrath D.E."/>
            <person name="Sieber C.M."/>
            <person name="Emerson J.B."/>
            <person name="Anantharaman K."/>
            <person name="Thomas B.C."/>
            <person name="Malmstrom R."/>
            <person name="Stieglmeier M."/>
            <person name="Klingl A."/>
            <person name="Woyke T."/>
            <person name="Ryan C.M."/>
            <person name="Banfield J.F."/>
        </authorList>
    </citation>
    <scope>NUCLEOTIDE SEQUENCE [LARGE SCALE GENOMIC DNA]</scope>
    <source>
        <strain evidence="2">CG17_big_fil_post_rev_8_21_14_2_50_48_46</strain>
    </source>
</reference>
<dbReference type="EMBL" id="PFFQ01000037">
    <property type="protein sequence ID" value="PIW16488.1"/>
    <property type="molecule type" value="Genomic_DNA"/>
</dbReference>